<comment type="similarity">
    <text evidence="1">Belongs to the universal stress protein A family.</text>
</comment>
<dbReference type="InterPro" id="IPR014729">
    <property type="entry name" value="Rossmann-like_a/b/a_fold"/>
</dbReference>
<evidence type="ECO:0000256" key="2">
    <source>
        <dbReference type="ARBA" id="ARBA00022741"/>
    </source>
</evidence>
<dbReference type="EMBL" id="JARESE010000047">
    <property type="protein sequence ID" value="MDE8652817.1"/>
    <property type="molecule type" value="Genomic_DNA"/>
</dbReference>
<name>A0ABT5WS09_9SPHN</name>
<evidence type="ECO:0000313" key="5">
    <source>
        <dbReference type="EMBL" id="MDE8652817.1"/>
    </source>
</evidence>
<protein>
    <submittedName>
        <fullName evidence="5">Universal stress protein</fullName>
    </submittedName>
</protein>
<sequence length="295" mass="33246">MTEPTFIQPRKILVATDLTPRCDRAVDRAVQLAEEFGAELIAAHIMDPTETPQYYIDRSRRSWRRLPDPVERMRWRLKRDLAGASEKIRVIVEEGNPAEKLVDLAIREQCDLIVTGDAGPESLSRMIFGSTVNRIVRGSTAPVLMVHDRPTRRYRDIVIATDFSEASLQALRSVAAFFPKSDLTLFHGYDIPYAGFIVDRDIESELRSIEKEITAKFMSDPRIEPKMKSRTAVVIQHGSPEALLGDFIDDRSIDLTVIGSHGRGAIFDALIGSNAKRLVERLEGDLLIVRYVEDA</sequence>
<evidence type="ECO:0000313" key="6">
    <source>
        <dbReference type="Proteomes" id="UP001216253"/>
    </source>
</evidence>
<dbReference type="PANTHER" id="PTHR46268">
    <property type="entry name" value="STRESS RESPONSE PROTEIN NHAX"/>
    <property type="match status" value="1"/>
</dbReference>
<comment type="caution">
    <text evidence="5">The sequence shown here is derived from an EMBL/GenBank/DDBJ whole genome shotgun (WGS) entry which is preliminary data.</text>
</comment>
<feature type="domain" description="UspA" evidence="4">
    <location>
        <begin position="10"/>
        <end position="147"/>
    </location>
</feature>
<dbReference type="Pfam" id="PF00582">
    <property type="entry name" value="Usp"/>
    <property type="match status" value="2"/>
</dbReference>
<dbReference type="CDD" id="cd00293">
    <property type="entry name" value="USP-like"/>
    <property type="match status" value="2"/>
</dbReference>
<organism evidence="5 6">
    <name type="scientific">Novosphingobium album</name>
    <name type="common">ex Liu et al. 2023</name>
    <dbReference type="NCBI Taxonomy" id="3031130"/>
    <lineage>
        <taxon>Bacteria</taxon>
        <taxon>Pseudomonadati</taxon>
        <taxon>Pseudomonadota</taxon>
        <taxon>Alphaproteobacteria</taxon>
        <taxon>Sphingomonadales</taxon>
        <taxon>Sphingomonadaceae</taxon>
        <taxon>Novosphingobium</taxon>
    </lineage>
</organism>
<evidence type="ECO:0000256" key="1">
    <source>
        <dbReference type="ARBA" id="ARBA00008791"/>
    </source>
</evidence>
<reference evidence="5 6" key="1">
    <citation type="submission" date="2023-03" db="EMBL/GenBank/DDBJ databases">
        <title>NovoSphingobium album sp. nov. isolated from polycyclic aromatic hydrocarbons- and heavy-metal polluted soil.</title>
        <authorList>
            <person name="Liu Z."/>
            <person name="Wang K."/>
        </authorList>
    </citation>
    <scope>NUCLEOTIDE SEQUENCE [LARGE SCALE GENOMIC DNA]</scope>
    <source>
        <strain evidence="5 6">H3SJ31-1</strain>
    </source>
</reference>
<gene>
    <name evidence="5" type="ORF">PYV00_14010</name>
</gene>
<feature type="domain" description="UspA" evidence="4">
    <location>
        <begin position="154"/>
        <end position="290"/>
    </location>
</feature>
<accession>A0ABT5WS09</accession>
<evidence type="ECO:0000256" key="3">
    <source>
        <dbReference type="ARBA" id="ARBA00022840"/>
    </source>
</evidence>
<dbReference type="Gene3D" id="3.40.50.620">
    <property type="entry name" value="HUPs"/>
    <property type="match status" value="2"/>
</dbReference>
<dbReference type="PRINTS" id="PR01438">
    <property type="entry name" value="UNVRSLSTRESS"/>
</dbReference>
<dbReference type="PANTHER" id="PTHR46268:SF27">
    <property type="entry name" value="UNIVERSAL STRESS PROTEIN RV2623"/>
    <property type="match status" value="1"/>
</dbReference>
<evidence type="ECO:0000259" key="4">
    <source>
        <dbReference type="Pfam" id="PF00582"/>
    </source>
</evidence>
<dbReference type="SUPFAM" id="SSF52402">
    <property type="entry name" value="Adenine nucleotide alpha hydrolases-like"/>
    <property type="match status" value="2"/>
</dbReference>
<dbReference type="Proteomes" id="UP001216253">
    <property type="component" value="Unassembled WGS sequence"/>
</dbReference>
<keyword evidence="2" id="KW-0547">Nucleotide-binding</keyword>
<dbReference type="InterPro" id="IPR006015">
    <property type="entry name" value="Universal_stress_UspA"/>
</dbReference>
<dbReference type="InterPro" id="IPR006016">
    <property type="entry name" value="UspA"/>
</dbReference>
<keyword evidence="3" id="KW-0067">ATP-binding</keyword>
<proteinExistence type="inferred from homology"/>
<keyword evidence="6" id="KW-1185">Reference proteome</keyword>
<dbReference type="RefSeq" id="WP_275228906.1">
    <property type="nucleotide sequence ID" value="NZ_JARESE010000047.1"/>
</dbReference>